<proteinExistence type="predicted"/>
<evidence type="ECO:0000256" key="1">
    <source>
        <dbReference type="SAM" id="MobiDB-lite"/>
    </source>
</evidence>
<dbReference type="InterPro" id="IPR036424">
    <property type="entry name" value="UPP_synth-like_sf"/>
</dbReference>
<keyword evidence="3" id="KW-1185">Reference proteome</keyword>
<feature type="region of interest" description="Disordered" evidence="1">
    <location>
        <begin position="1"/>
        <end position="48"/>
    </location>
</feature>
<dbReference type="Proteomes" id="UP000642673">
    <property type="component" value="Unassembled WGS sequence"/>
</dbReference>
<sequence>MVPTDGNRRWPRQNTVSLTDTLRLSSKKTLELAGRSSSPDNTAARPKAELETIPAQTTETVRLLATERRWRLNPVGFTNTLWPDYTHDDFHRALDEYRRRNRRHGA</sequence>
<reference evidence="3" key="1">
    <citation type="journal article" date="2019" name="Int. J. Syst. Evol. Microbiol.">
        <title>The Global Catalogue of Microorganisms (GCM) 10K type strain sequencing project: providing services to taxonomists for standard genome sequencing and annotation.</title>
        <authorList>
            <consortium name="The Broad Institute Genomics Platform"/>
            <consortium name="The Broad Institute Genome Sequencing Center for Infectious Disease"/>
            <person name="Wu L."/>
            <person name="Ma J."/>
        </authorList>
    </citation>
    <scope>NUCLEOTIDE SEQUENCE [LARGE SCALE GENOMIC DNA]</scope>
    <source>
        <strain evidence="3">JCM 4738</strain>
    </source>
</reference>
<name>A0ABQ3F022_9ACTN</name>
<protein>
    <submittedName>
        <fullName evidence="2">Uncharacterized protein</fullName>
    </submittedName>
</protein>
<gene>
    <name evidence="2" type="ORF">GCM10010347_42120</name>
</gene>
<evidence type="ECO:0000313" key="3">
    <source>
        <dbReference type="Proteomes" id="UP000642673"/>
    </source>
</evidence>
<dbReference type="EMBL" id="BMVP01000008">
    <property type="protein sequence ID" value="GHB67601.1"/>
    <property type="molecule type" value="Genomic_DNA"/>
</dbReference>
<dbReference type="Gene3D" id="3.40.1180.10">
    <property type="entry name" value="Decaprenyl diphosphate synthase-like"/>
    <property type="match status" value="1"/>
</dbReference>
<comment type="caution">
    <text evidence="2">The sequence shown here is derived from an EMBL/GenBank/DDBJ whole genome shotgun (WGS) entry which is preliminary data.</text>
</comment>
<organism evidence="2 3">
    <name type="scientific">Streptomyces cirratus</name>
    <dbReference type="NCBI Taxonomy" id="68187"/>
    <lineage>
        <taxon>Bacteria</taxon>
        <taxon>Bacillati</taxon>
        <taxon>Actinomycetota</taxon>
        <taxon>Actinomycetes</taxon>
        <taxon>Kitasatosporales</taxon>
        <taxon>Streptomycetaceae</taxon>
        <taxon>Streptomyces</taxon>
    </lineage>
</organism>
<evidence type="ECO:0000313" key="2">
    <source>
        <dbReference type="EMBL" id="GHB67601.1"/>
    </source>
</evidence>
<accession>A0ABQ3F022</accession>
<feature type="compositionally biased region" description="Polar residues" evidence="1">
    <location>
        <begin position="12"/>
        <end position="24"/>
    </location>
</feature>